<dbReference type="Pfam" id="PF13699">
    <property type="entry name" value="eCIS_core"/>
    <property type="match status" value="1"/>
</dbReference>
<evidence type="ECO:0000313" key="3">
    <source>
        <dbReference type="EMBL" id="MBD2504569.1"/>
    </source>
</evidence>
<organism evidence="3 4">
    <name type="scientific">Anabaena azotica FACHB-119</name>
    <dbReference type="NCBI Taxonomy" id="947527"/>
    <lineage>
        <taxon>Bacteria</taxon>
        <taxon>Bacillati</taxon>
        <taxon>Cyanobacteriota</taxon>
        <taxon>Cyanophyceae</taxon>
        <taxon>Nostocales</taxon>
        <taxon>Nostocaceae</taxon>
        <taxon>Anabaena</taxon>
        <taxon>Anabaena azotica</taxon>
    </lineage>
</organism>
<evidence type="ECO:0000259" key="2">
    <source>
        <dbReference type="Pfam" id="PF13699"/>
    </source>
</evidence>
<dbReference type="EMBL" id="JACJSG010000054">
    <property type="protein sequence ID" value="MBD2504569.1"/>
    <property type="molecule type" value="Genomic_DNA"/>
</dbReference>
<sequence>MKPLDISVLQRQQAPQEEEQLQMKPLDISVLQRQQAPEEEEQLQMKPLDISVLQRQQAPQEEEQLQMKPLDISSLQRQQAPQEEEQLQMKPLDISSLQRQQAPQEEEQLQMKPMIAQRQGGGGMAATSDLETSINQARGGGQPLGDDIREPMEQAFGADFSGVKIHTDTQSDQLNRSIQARAFTTGQDVFFRQGEYSPGSRGGQELLAHELTHVVQQSGGMVQRSSQLQVQLGQHIATETPSASMSDYIIQKKFEGALEGITIAKLKEILPSYGITDEHDVQEIEKNFEVLKNHPLPIVSVPQLVGRVLKHKKNLTKEIATQVKEELITNAGKGLGEEAETVTLYRGDTRNLEQIKQAGGFFGRDHAPITIEHARQILQDWQSFTPKQKLDQAQAWKAQTKGKTDIVPYVATGEESQKGGNDYKIQVPMTFRGNEGDSEFTPKLGCDQWPIQSATILAIKMHGGEVIFLTGIPFKFIKHAS</sequence>
<accession>A0ABR8DBR2</accession>
<protein>
    <submittedName>
        <fullName evidence="3">DUF4157 domain-containing protein</fullName>
    </submittedName>
</protein>
<reference evidence="3 4" key="1">
    <citation type="journal article" date="2020" name="ISME J.">
        <title>Comparative genomics reveals insights into cyanobacterial evolution and habitat adaptation.</title>
        <authorList>
            <person name="Chen M.Y."/>
            <person name="Teng W.K."/>
            <person name="Zhao L."/>
            <person name="Hu C.X."/>
            <person name="Zhou Y.K."/>
            <person name="Han B.P."/>
            <person name="Song L.R."/>
            <person name="Shu W.S."/>
        </authorList>
    </citation>
    <scope>NUCLEOTIDE SEQUENCE [LARGE SCALE GENOMIC DNA]</scope>
    <source>
        <strain evidence="3 4">FACHB-119</strain>
    </source>
</reference>
<keyword evidence="4" id="KW-1185">Reference proteome</keyword>
<dbReference type="Proteomes" id="UP000661112">
    <property type="component" value="Unassembled WGS sequence"/>
</dbReference>
<evidence type="ECO:0000313" key="4">
    <source>
        <dbReference type="Proteomes" id="UP000661112"/>
    </source>
</evidence>
<proteinExistence type="predicted"/>
<feature type="domain" description="eCIS core" evidence="2">
    <location>
        <begin position="143"/>
        <end position="220"/>
    </location>
</feature>
<feature type="region of interest" description="Disordered" evidence="1">
    <location>
        <begin position="1"/>
        <end position="25"/>
    </location>
</feature>
<evidence type="ECO:0000256" key="1">
    <source>
        <dbReference type="SAM" id="MobiDB-lite"/>
    </source>
</evidence>
<name>A0ABR8DBR2_9NOST</name>
<gene>
    <name evidence="3" type="ORF">H6G83_28835</name>
</gene>
<dbReference type="InterPro" id="IPR025295">
    <property type="entry name" value="eCIS_core_dom"/>
</dbReference>
<comment type="caution">
    <text evidence="3">The sequence shown here is derived from an EMBL/GenBank/DDBJ whole genome shotgun (WGS) entry which is preliminary data.</text>
</comment>